<dbReference type="OrthoDB" id="7990319at2"/>
<dbReference type="STRING" id="999627.SAMN05216236_1146"/>
<evidence type="ECO:0000313" key="2">
    <source>
        <dbReference type="Proteomes" id="UP000182466"/>
    </source>
</evidence>
<evidence type="ECO:0008006" key="3">
    <source>
        <dbReference type="Google" id="ProtNLM"/>
    </source>
</evidence>
<sequence>MNEAALAVAAGGVGALFWAHNRDRRRAIARRQSVFDNCRGLLKDAEKCGDGRGYPELHGQHHEHPVQLALINDTVQLRKLPILWVSVTLQRPLPHWPGALDIMIRPTNTEYYSPHSSLADGLPTPEGWDADAVIRCEDRVRLAPHLDRLTPHVCEFLSDGRGKNMLITPRGVRLIWRVEESRRGHYLAMRQPLYENEQLDRGQMQRLLDIAHGLASDLGKEIH</sequence>
<reference evidence="1 2" key="1">
    <citation type="submission" date="2016-10" db="EMBL/GenBank/DDBJ databases">
        <authorList>
            <person name="de Groot N.N."/>
        </authorList>
    </citation>
    <scope>NUCLEOTIDE SEQUENCE [LARGE SCALE GENOMIC DNA]</scope>
    <source>
        <strain evidence="1 2">CGMCC 1.10959</strain>
    </source>
</reference>
<dbReference type="EMBL" id="FPAW01000014">
    <property type="protein sequence ID" value="SFT93777.1"/>
    <property type="molecule type" value="Genomic_DNA"/>
</dbReference>
<gene>
    <name evidence="1" type="ORF">SAMN05216236_1146</name>
</gene>
<dbReference type="eggNOG" id="ENOG50330DA">
    <property type="taxonomic scope" value="Bacteria"/>
</dbReference>
<keyword evidence="2" id="KW-1185">Reference proteome</keyword>
<name>A0A1I7C2V5_9RHOB</name>
<dbReference type="RefSeq" id="WP_027263916.1">
    <property type="nucleotide sequence ID" value="NZ_FPAW01000014.1"/>
</dbReference>
<dbReference type="AlphaFoldDB" id="A0A1I7C2V5"/>
<dbReference type="Proteomes" id="UP000182466">
    <property type="component" value="Unassembled WGS sequence"/>
</dbReference>
<proteinExistence type="predicted"/>
<evidence type="ECO:0000313" key="1">
    <source>
        <dbReference type="EMBL" id="SFT93777.1"/>
    </source>
</evidence>
<organism evidence="1 2">
    <name type="scientific">Sedimentitalea nanhaiensis</name>
    <dbReference type="NCBI Taxonomy" id="999627"/>
    <lineage>
        <taxon>Bacteria</taxon>
        <taxon>Pseudomonadati</taxon>
        <taxon>Pseudomonadota</taxon>
        <taxon>Alphaproteobacteria</taxon>
        <taxon>Rhodobacterales</taxon>
        <taxon>Paracoccaceae</taxon>
        <taxon>Sedimentitalea</taxon>
    </lineage>
</organism>
<protein>
    <recommendedName>
        <fullName evidence="3">DUF3137 domain-containing protein</fullName>
    </recommendedName>
</protein>
<accession>A0A1I7C2V5</accession>